<gene>
    <name evidence="1" type="ORF">NBR_LOCUS14609</name>
</gene>
<dbReference type="OMA" id="WTKCEKS"/>
<accession>A0A0N4YDC2</accession>
<dbReference type="Proteomes" id="UP000271162">
    <property type="component" value="Unassembled WGS sequence"/>
</dbReference>
<dbReference type="STRING" id="27835.A0A0N4YDC2"/>
<organism evidence="3">
    <name type="scientific">Nippostrongylus brasiliensis</name>
    <name type="common">Rat hookworm</name>
    <dbReference type="NCBI Taxonomy" id="27835"/>
    <lineage>
        <taxon>Eukaryota</taxon>
        <taxon>Metazoa</taxon>
        <taxon>Ecdysozoa</taxon>
        <taxon>Nematoda</taxon>
        <taxon>Chromadorea</taxon>
        <taxon>Rhabditida</taxon>
        <taxon>Rhabditina</taxon>
        <taxon>Rhabditomorpha</taxon>
        <taxon>Strongyloidea</taxon>
        <taxon>Heligmosomidae</taxon>
        <taxon>Nippostrongylus</taxon>
    </lineage>
</organism>
<dbReference type="WBParaSite" id="NBR_0001460801-mRNA-1">
    <property type="protein sequence ID" value="NBR_0001460801-mRNA-1"/>
    <property type="gene ID" value="NBR_0001460801"/>
</dbReference>
<sequence>MAKSRLAPLRTSATIPRLKLSALTIGAKLTKFLNSQIDLPIQKNYIWSDSKVALMWTKCEKSLPIFISNRVKAIKTNAPTAVLRFLPGDQNPSGIGSRGMMVTELIESKPWFHGPPLLHEPENRWPEDISHIPVDEKETEKNS</sequence>
<dbReference type="AlphaFoldDB" id="A0A0N4YDC2"/>
<dbReference type="Pfam" id="PF05380">
    <property type="entry name" value="Peptidase_A17"/>
    <property type="match status" value="1"/>
</dbReference>
<reference evidence="3" key="1">
    <citation type="submission" date="2017-02" db="UniProtKB">
        <authorList>
            <consortium name="WormBaseParasite"/>
        </authorList>
    </citation>
    <scope>IDENTIFICATION</scope>
</reference>
<evidence type="ECO:0000313" key="1">
    <source>
        <dbReference type="EMBL" id="VDL78198.1"/>
    </source>
</evidence>
<dbReference type="EMBL" id="UYSL01021422">
    <property type="protein sequence ID" value="VDL78198.1"/>
    <property type="molecule type" value="Genomic_DNA"/>
</dbReference>
<reference evidence="1 2" key="2">
    <citation type="submission" date="2018-11" db="EMBL/GenBank/DDBJ databases">
        <authorList>
            <consortium name="Pathogen Informatics"/>
        </authorList>
    </citation>
    <scope>NUCLEOTIDE SEQUENCE [LARGE SCALE GENOMIC DNA]</scope>
</reference>
<evidence type="ECO:0000313" key="2">
    <source>
        <dbReference type="Proteomes" id="UP000271162"/>
    </source>
</evidence>
<dbReference type="InterPro" id="IPR008042">
    <property type="entry name" value="Retrotrans_Pao"/>
</dbReference>
<keyword evidence="2" id="KW-1185">Reference proteome</keyword>
<evidence type="ECO:0000313" key="3">
    <source>
        <dbReference type="WBParaSite" id="NBR_0001460801-mRNA-1"/>
    </source>
</evidence>
<protein>
    <submittedName>
        <fullName evidence="3">DUF5641 domain-containing protein</fullName>
    </submittedName>
</protein>
<name>A0A0N4YDC2_NIPBR</name>
<dbReference type="PANTHER" id="PTHR47331">
    <property type="entry name" value="PHD-TYPE DOMAIN-CONTAINING PROTEIN"/>
    <property type="match status" value="1"/>
</dbReference>
<proteinExistence type="predicted"/>